<reference evidence="1" key="1">
    <citation type="submission" date="2016-01" db="EMBL/GenBank/DDBJ databases">
        <authorList>
            <person name="Peeters C."/>
        </authorList>
    </citation>
    <scope>NUCLEOTIDE SEQUENCE [LARGE SCALE GENOMIC DNA]</scope>
    <source>
        <strain evidence="1">LMG 22940</strain>
    </source>
</reference>
<name>A0A158IUT7_9BURK</name>
<organism evidence="1 2">
    <name type="scientific">Caballeronia choica</name>
    <dbReference type="NCBI Taxonomy" id="326476"/>
    <lineage>
        <taxon>Bacteria</taxon>
        <taxon>Pseudomonadati</taxon>
        <taxon>Pseudomonadota</taxon>
        <taxon>Betaproteobacteria</taxon>
        <taxon>Burkholderiales</taxon>
        <taxon>Burkholderiaceae</taxon>
        <taxon>Caballeronia</taxon>
    </lineage>
</organism>
<comment type="caution">
    <text evidence="1">The sequence shown here is derived from an EMBL/GenBank/DDBJ whole genome shotgun (WGS) entry which is preliminary data.</text>
</comment>
<accession>A0A158IUT7</accession>
<gene>
    <name evidence="1" type="ORF">AWB68_03018</name>
</gene>
<sequence length="83" mass="9166">MRAAVSFAFVLTFFPYLLCKAPYSRGDPAICCAGLWHAAGASTPRKTDSRLLQHGALHEPRSREQRRICLPADKLKPLLGEKG</sequence>
<evidence type="ECO:0000313" key="1">
    <source>
        <dbReference type="EMBL" id="SAL59791.1"/>
    </source>
</evidence>
<protein>
    <submittedName>
        <fullName evidence="1">Uncharacterized protein</fullName>
    </submittedName>
</protein>
<dbReference type="Proteomes" id="UP000054770">
    <property type="component" value="Unassembled WGS sequence"/>
</dbReference>
<keyword evidence="2" id="KW-1185">Reference proteome</keyword>
<dbReference type="EMBL" id="FCON02000028">
    <property type="protein sequence ID" value="SAL59791.1"/>
    <property type="molecule type" value="Genomic_DNA"/>
</dbReference>
<evidence type="ECO:0000313" key="2">
    <source>
        <dbReference type="Proteomes" id="UP000054770"/>
    </source>
</evidence>
<dbReference type="AlphaFoldDB" id="A0A158IUT7"/>
<proteinExistence type="predicted"/>